<gene>
    <name evidence="2" type="ORF">FZEAL_2607</name>
</gene>
<dbReference type="InterPro" id="IPR036514">
    <property type="entry name" value="SGNH_hydro_sf"/>
</dbReference>
<dbReference type="PANTHER" id="PTHR14209:SF19">
    <property type="entry name" value="ISOAMYL ACETATE-HYDROLYZING ESTERASE 1 HOMOLOG"/>
    <property type="match status" value="1"/>
</dbReference>
<keyword evidence="3" id="KW-1185">Reference proteome</keyword>
<dbReference type="CDD" id="cd01838">
    <property type="entry name" value="Isoamyl_acetate_hydrolase_like"/>
    <property type="match status" value="1"/>
</dbReference>
<dbReference type="PANTHER" id="PTHR14209">
    <property type="entry name" value="ISOAMYL ACETATE-HYDROLYZING ESTERASE 1"/>
    <property type="match status" value="1"/>
</dbReference>
<dbReference type="OrthoDB" id="671439at2759"/>
<dbReference type="InterPro" id="IPR045136">
    <property type="entry name" value="Iah1-like"/>
</dbReference>
<evidence type="ECO:0000259" key="1">
    <source>
        <dbReference type="Pfam" id="PF13472"/>
    </source>
</evidence>
<evidence type="ECO:0000313" key="2">
    <source>
        <dbReference type="EMBL" id="KAF4981638.1"/>
    </source>
</evidence>
<sequence length="263" mass="29333">MATTAPQVVLFGDSLFQYSSQLLDGFSLQAALQFEFIRRLDVMNRGYSGFNTDHALKYLPDIFPERTASSPKMDYLAILFGANDAVLENSVTNQHVPLDRYKENLIKIINHPNISAHKPQILLVTPPPLDEIKATPRNLENGHLEPIRTTTVSASYSEVVRQVARENPGVVLIDLWQVFMDKADSMEPGNYTPGGPLLGSFDNGKQGGLDVLLHDGLHMGGEGYRVFYDALRPHIGKEWKDLADGDRTGFVVPDWQELCIPKN</sequence>
<dbReference type="Pfam" id="PF13472">
    <property type="entry name" value="Lipase_GDSL_2"/>
    <property type="match status" value="1"/>
</dbReference>
<feature type="domain" description="SGNH hydrolase-type esterase" evidence="1">
    <location>
        <begin position="10"/>
        <end position="226"/>
    </location>
</feature>
<protein>
    <recommendedName>
        <fullName evidence="1">SGNH hydrolase-type esterase domain-containing protein</fullName>
    </recommendedName>
</protein>
<accession>A0A8H4XMM0</accession>
<name>A0A8H4XMM0_9HYPO</name>
<dbReference type="EMBL" id="JABEYC010000158">
    <property type="protein sequence ID" value="KAF4981638.1"/>
    <property type="molecule type" value="Genomic_DNA"/>
</dbReference>
<organism evidence="2 3">
    <name type="scientific">Fusarium zealandicum</name>
    <dbReference type="NCBI Taxonomy" id="1053134"/>
    <lineage>
        <taxon>Eukaryota</taxon>
        <taxon>Fungi</taxon>
        <taxon>Dikarya</taxon>
        <taxon>Ascomycota</taxon>
        <taxon>Pezizomycotina</taxon>
        <taxon>Sordariomycetes</taxon>
        <taxon>Hypocreomycetidae</taxon>
        <taxon>Hypocreales</taxon>
        <taxon>Nectriaceae</taxon>
        <taxon>Fusarium</taxon>
        <taxon>Fusarium staphyleae species complex</taxon>
    </lineage>
</organism>
<reference evidence="2" key="1">
    <citation type="journal article" date="2020" name="BMC Genomics">
        <title>Correction to: Identification and distribution of gene clusters required for synthesis of sphingolipid metabolism inhibitors in diverse species of the filamentous fungus Fusarium.</title>
        <authorList>
            <person name="Kim H.S."/>
            <person name="Lohmar J.M."/>
            <person name="Busman M."/>
            <person name="Brown D.W."/>
            <person name="Naumann T.A."/>
            <person name="Divon H.H."/>
            <person name="Lysoe E."/>
            <person name="Uhlig S."/>
            <person name="Proctor R.H."/>
        </authorList>
    </citation>
    <scope>NUCLEOTIDE SEQUENCE</scope>
    <source>
        <strain evidence="2">NRRL 22465</strain>
    </source>
</reference>
<proteinExistence type="predicted"/>
<comment type="caution">
    <text evidence="2">The sequence shown here is derived from an EMBL/GenBank/DDBJ whole genome shotgun (WGS) entry which is preliminary data.</text>
</comment>
<evidence type="ECO:0000313" key="3">
    <source>
        <dbReference type="Proteomes" id="UP000635477"/>
    </source>
</evidence>
<dbReference type="SUPFAM" id="SSF52266">
    <property type="entry name" value="SGNH hydrolase"/>
    <property type="match status" value="1"/>
</dbReference>
<dbReference type="Gene3D" id="3.40.50.1110">
    <property type="entry name" value="SGNH hydrolase"/>
    <property type="match status" value="1"/>
</dbReference>
<reference evidence="2" key="2">
    <citation type="submission" date="2020-05" db="EMBL/GenBank/DDBJ databases">
        <authorList>
            <person name="Kim H.-S."/>
            <person name="Proctor R.H."/>
            <person name="Brown D.W."/>
        </authorList>
    </citation>
    <scope>NUCLEOTIDE SEQUENCE</scope>
    <source>
        <strain evidence="2">NRRL 22465</strain>
    </source>
</reference>
<dbReference type="Proteomes" id="UP000635477">
    <property type="component" value="Unassembled WGS sequence"/>
</dbReference>
<dbReference type="AlphaFoldDB" id="A0A8H4XMM0"/>
<dbReference type="InterPro" id="IPR013830">
    <property type="entry name" value="SGNH_hydro"/>
</dbReference>